<dbReference type="Proteomes" id="UP000028582">
    <property type="component" value="Unassembled WGS sequence"/>
</dbReference>
<proteinExistence type="predicted"/>
<feature type="compositionally biased region" description="Basic and acidic residues" evidence="1">
    <location>
        <begin position="32"/>
        <end position="45"/>
    </location>
</feature>
<comment type="caution">
    <text evidence="2">The sequence shown here is derived from an EMBL/GenBank/DDBJ whole genome shotgun (WGS) entry which is preliminary data.</text>
</comment>
<dbReference type="AlphaFoldDB" id="A0A080ZTH9"/>
<gene>
    <name evidence="2" type="ORF">F444_13541</name>
</gene>
<protein>
    <submittedName>
        <fullName evidence="2">Uncharacterized protein</fullName>
    </submittedName>
</protein>
<feature type="region of interest" description="Disordered" evidence="1">
    <location>
        <begin position="25"/>
        <end position="74"/>
    </location>
</feature>
<evidence type="ECO:0000313" key="3">
    <source>
        <dbReference type="Proteomes" id="UP000028582"/>
    </source>
</evidence>
<reference evidence="2 3" key="1">
    <citation type="submission" date="2013-11" db="EMBL/GenBank/DDBJ databases">
        <title>The Genome Sequence of Phytophthora parasitica P1976.</title>
        <authorList>
            <consortium name="The Broad Institute Genomics Platform"/>
            <person name="Russ C."/>
            <person name="Tyler B."/>
            <person name="Panabieres F."/>
            <person name="Shan W."/>
            <person name="Tripathy S."/>
            <person name="Grunwald N."/>
            <person name="Machado M."/>
            <person name="Johnson C.S."/>
            <person name="Walker B."/>
            <person name="Young S."/>
            <person name="Zeng Q."/>
            <person name="Gargeya S."/>
            <person name="Fitzgerald M."/>
            <person name="Haas B."/>
            <person name="Abouelleil A."/>
            <person name="Allen A.W."/>
            <person name="Alvarado L."/>
            <person name="Arachchi H.M."/>
            <person name="Berlin A.M."/>
            <person name="Chapman S.B."/>
            <person name="Gainer-Dewar J."/>
            <person name="Goldberg J."/>
            <person name="Griggs A."/>
            <person name="Gujja S."/>
            <person name="Hansen M."/>
            <person name="Howarth C."/>
            <person name="Imamovic A."/>
            <person name="Ireland A."/>
            <person name="Larimer J."/>
            <person name="McCowan C."/>
            <person name="Murphy C."/>
            <person name="Pearson M."/>
            <person name="Poon T.W."/>
            <person name="Priest M."/>
            <person name="Roberts A."/>
            <person name="Saif S."/>
            <person name="Shea T."/>
            <person name="Sisk P."/>
            <person name="Sykes S."/>
            <person name="Wortman J."/>
            <person name="Nusbaum C."/>
            <person name="Birren B."/>
        </authorList>
    </citation>
    <scope>NUCLEOTIDE SEQUENCE [LARGE SCALE GENOMIC DNA]</scope>
    <source>
        <strain evidence="2 3">P1976</strain>
    </source>
</reference>
<dbReference type="OrthoDB" id="96069at2759"/>
<sequence>MNFVETPTEDLCAVSEAIAFIDSFDPGQDLDVPNRNRSHEAHHDPPSASSDSEDKTSSVTGSKRKRSADKLGYSTRVQQGRKAEIEALRCRIAELEVYAVSLKKWRASFRDGRCMNMVSEAAQSVWQKAAAIEYQERQRSEEINRKLKSIISHQQKLDVTLRRILGRKILAQENEFTTPTEANDPRPDTKYCTATITELDHEVAKLYHNLASQILSVPSTTVSASMKTKRDDVHGHSIEMLSTTPLPCAIESAASLVWKELTTNSASARCLKGRLSHSYVKNWVVVLEGVTARKQVQGFQFLRKFEERDRVVIIKSGIMTLPSDELQFRDQCYMVITGSGTSPNASVVQGWGQIYMDPKNTTCSSHATVLKSLGLKLREESQLLQNRLIDEADDLNL</sequence>
<evidence type="ECO:0000256" key="1">
    <source>
        <dbReference type="SAM" id="MobiDB-lite"/>
    </source>
</evidence>
<accession>A0A080ZTH9</accession>
<dbReference type="EMBL" id="ANJA01002451">
    <property type="protein sequence ID" value="ETO69940.1"/>
    <property type="molecule type" value="Genomic_DNA"/>
</dbReference>
<evidence type="ECO:0000313" key="2">
    <source>
        <dbReference type="EMBL" id="ETO69940.1"/>
    </source>
</evidence>
<organism evidence="2 3">
    <name type="scientific">Phytophthora nicotianae P1976</name>
    <dbReference type="NCBI Taxonomy" id="1317066"/>
    <lineage>
        <taxon>Eukaryota</taxon>
        <taxon>Sar</taxon>
        <taxon>Stramenopiles</taxon>
        <taxon>Oomycota</taxon>
        <taxon>Peronosporomycetes</taxon>
        <taxon>Peronosporales</taxon>
        <taxon>Peronosporaceae</taxon>
        <taxon>Phytophthora</taxon>
    </lineage>
</organism>
<name>A0A080ZTH9_PHYNI</name>